<dbReference type="KEGG" id="crs:FQB35_08330"/>
<sequence>MHKCNVKQLTISGLMAALVLVGTMLIQVPTPTKGYIHIGDSMVYLSGVLLGPVAGSLAAAMGSMLADVFSGYGIYAPATFVIKGLDAFIVAYIYNRLVKSDTSSVKKIVFFACSVLAGGGVMVVGYLAYESVLYGFNTAILGVLGNITQAVGGAILAAPLVIALEKINLFQKLKENFR</sequence>
<dbReference type="OrthoDB" id="411368at2"/>
<dbReference type="EMBL" id="CP042243">
    <property type="protein sequence ID" value="QEK12381.1"/>
    <property type="molecule type" value="Genomic_DNA"/>
</dbReference>
<name>A0A5C0SDN3_CRATE</name>
<evidence type="ECO:0000313" key="5">
    <source>
        <dbReference type="Proteomes" id="UP000324646"/>
    </source>
</evidence>
<evidence type="ECO:0000256" key="3">
    <source>
        <dbReference type="SAM" id="Phobius"/>
    </source>
</evidence>
<keyword evidence="5" id="KW-1185">Reference proteome</keyword>
<feature type="transmembrane region" description="Helical" evidence="3">
    <location>
        <begin position="140"/>
        <end position="164"/>
    </location>
</feature>
<dbReference type="PANTHER" id="PTHR37815:SF3">
    <property type="entry name" value="UPF0397 PROTEIN SPR0429"/>
    <property type="match status" value="1"/>
</dbReference>
<proteinExistence type="predicted"/>
<dbReference type="PANTHER" id="PTHR37815">
    <property type="entry name" value="UPF0397 PROTEIN BC_2624-RELATED"/>
    <property type="match status" value="1"/>
</dbReference>
<dbReference type="Proteomes" id="UP000324646">
    <property type="component" value="Chromosome"/>
</dbReference>
<keyword evidence="2 3" id="KW-1133">Transmembrane helix</keyword>
<reference evidence="4 5" key="1">
    <citation type="submission" date="2019-07" db="EMBL/GenBank/DDBJ databases">
        <title>Complete genome of Crassaminicella thermophila SY095.</title>
        <authorList>
            <person name="Li X."/>
        </authorList>
    </citation>
    <scope>NUCLEOTIDE SEQUENCE [LARGE SCALE GENOMIC DNA]</scope>
    <source>
        <strain evidence="4 5">SY095</strain>
    </source>
</reference>
<keyword evidence="3" id="KW-0472">Membrane</keyword>
<evidence type="ECO:0000313" key="4">
    <source>
        <dbReference type="EMBL" id="QEK12381.1"/>
    </source>
</evidence>
<feature type="transmembrane region" description="Helical" evidence="3">
    <location>
        <begin position="42"/>
        <end position="66"/>
    </location>
</feature>
<dbReference type="InterPro" id="IPR009825">
    <property type="entry name" value="ECF_substrate-spec-like"/>
</dbReference>
<gene>
    <name evidence="4" type="ORF">FQB35_08330</name>
</gene>
<dbReference type="GO" id="GO:0016020">
    <property type="term" value="C:membrane"/>
    <property type="evidence" value="ECO:0007669"/>
    <property type="project" value="InterPro"/>
</dbReference>
<dbReference type="AlphaFoldDB" id="A0A5C0SDN3"/>
<dbReference type="Gene3D" id="1.10.1760.20">
    <property type="match status" value="1"/>
</dbReference>
<feature type="transmembrane region" description="Helical" evidence="3">
    <location>
        <begin position="107"/>
        <end position="128"/>
    </location>
</feature>
<organism evidence="4 5">
    <name type="scientific">Crassaminicella thermophila</name>
    <dbReference type="NCBI Taxonomy" id="2599308"/>
    <lineage>
        <taxon>Bacteria</taxon>
        <taxon>Bacillati</taxon>
        <taxon>Bacillota</taxon>
        <taxon>Clostridia</taxon>
        <taxon>Eubacteriales</taxon>
        <taxon>Clostridiaceae</taxon>
        <taxon>Crassaminicella</taxon>
    </lineage>
</organism>
<evidence type="ECO:0000256" key="1">
    <source>
        <dbReference type="ARBA" id="ARBA00022692"/>
    </source>
</evidence>
<dbReference type="Pfam" id="PF07155">
    <property type="entry name" value="ECF-ribofla_trS"/>
    <property type="match status" value="1"/>
</dbReference>
<evidence type="ECO:0000256" key="2">
    <source>
        <dbReference type="ARBA" id="ARBA00022989"/>
    </source>
</evidence>
<feature type="transmembrane region" description="Helical" evidence="3">
    <location>
        <begin position="72"/>
        <end position="95"/>
    </location>
</feature>
<dbReference type="RefSeq" id="WP_148809536.1">
    <property type="nucleotide sequence ID" value="NZ_CP042243.1"/>
</dbReference>
<feature type="transmembrane region" description="Helical" evidence="3">
    <location>
        <begin position="12"/>
        <end position="30"/>
    </location>
</feature>
<protein>
    <submittedName>
        <fullName evidence="4">ECF transporter S component</fullName>
    </submittedName>
</protein>
<keyword evidence="1 3" id="KW-0812">Transmembrane</keyword>
<accession>A0A5C0SDN3</accession>